<dbReference type="PANTHER" id="PTHR23084:SF263">
    <property type="entry name" value="MORN REPEAT-CONTAINING PROTEIN 1"/>
    <property type="match status" value="1"/>
</dbReference>
<dbReference type="InterPro" id="IPR027484">
    <property type="entry name" value="PInositol-4-P-5-kinase_N"/>
</dbReference>
<dbReference type="PANTHER" id="PTHR23084">
    <property type="entry name" value="PHOSPHATIDYLINOSITOL-4-PHOSPHATE 5-KINASE RELATED"/>
    <property type="match status" value="1"/>
</dbReference>
<sequence length="373" mass="42046">LAEGFGDCVWPDGCKYEGEWRCGTRHGTGKLVWPSGSTYEGEFSNGYIHGSGTFTRSDRLTYTGRWRLNLKHGLGHQRYPNGDVFDGSWIRGTPEGPAGKYRWRNGNVYVGDMRGGKMSGKGTLTWVNGDTYEGSWMNGLMHGFGVYTWADGGGSYVGTWTKGLKDGKGALYPRGSRQPYVYAPRKQNQAVSHIQQHATSKQVAEGIIKSRTSNVSLERRWSLEVSIEKLLLGYDRSSNASLLDGEDQGNPAPILEREYMQGVLISEMVLSSSFSPSYKKAMRRQTKSMLEAKRPGEQIIKGHRSYDLMLSLQLGIRYTVGRITPIQRREVRISDFGPRACFWMSFPKDGSQMTPPHQSEDFKWKDYCPLVFR</sequence>
<name>S8DFK1_9LAMI</name>
<evidence type="ECO:0000313" key="3">
    <source>
        <dbReference type="Proteomes" id="UP000015453"/>
    </source>
</evidence>
<evidence type="ECO:0000256" key="1">
    <source>
        <dbReference type="ARBA" id="ARBA00022737"/>
    </source>
</evidence>
<organism evidence="2 3">
    <name type="scientific">Genlisea aurea</name>
    <dbReference type="NCBI Taxonomy" id="192259"/>
    <lineage>
        <taxon>Eukaryota</taxon>
        <taxon>Viridiplantae</taxon>
        <taxon>Streptophyta</taxon>
        <taxon>Embryophyta</taxon>
        <taxon>Tracheophyta</taxon>
        <taxon>Spermatophyta</taxon>
        <taxon>Magnoliopsida</taxon>
        <taxon>eudicotyledons</taxon>
        <taxon>Gunneridae</taxon>
        <taxon>Pentapetalae</taxon>
        <taxon>asterids</taxon>
        <taxon>lamiids</taxon>
        <taxon>Lamiales</taxon>
        <taxon>Lentibulariaceae</taxon>
        <taxon>Genlisea</taxon>
    </lineage>
</organism>
<keyword evidence="1" id="KW-0677">Repeat</keyword>
<dbReference type="OrthoDB" id="70770at2759"/>
<dbReference type="GO" id="GO:0016020">
    <property type="term" value="C:membrane"/>
    <property type="evidence" value="ECO:0007669"/>
    <property type="project" value="UniProtKB-ARBA"/>
</dbReference>
<reference evidence="2 3" key="1">
    <citation type="journal article" date="2013" name="BMC Genomics">
        <title>The miniature genome of a carnivorous plant Genlisea aurea contains a low number of genes and short non-coding sequences.</title>
        <authorList>
            <person name="Leushkin E.V."/>
            <person name="Sutormin R.A."/>
            <person name="Nabieva E.R."/>
            <person name="Penin A.A."/>
            <person name="Kondrashov A.S."/>
            <person name="Logacheva M.D."/>
        </authorList>
    </citation>
    <scope>NUCLEOTIDE SEQUENCE [LARGE SCALE GENOMIC DNA]</scope>
</reference>
<dbReference type="AlphaFoldDB" id="S8DFK1"/>
<gene>
    <name evidence="2" type="ORF">M569_16654</name>
</gene>
<dbReference type="SUPFAM" id="SSF56104">
    <property type="entry name" value="SAICAR synthase-like"/>
    <property type="match status" value="1"/>
</dbReference>
<dbReference type="Pfam" id="PF02493">
    <property type="entry name" value="MORN"/>
    <property type="match status" value="8"/>
</dbReference>
<comment type="caution">
    <text evidence="2">The sequence shown here is derived from an EMBL/GenBank/DDBJ whole genome shotgun (WGS) entry which is preliminary data.</text>
</comment>
<feature type="non-terminal residue" evidence="2">
    <location>
        <position position="373"/>
    </location>
</feature>
<feature type="non-terminal residue" evidence="2">
    <location>
        <position position="1"/>
    </location>
</feature>
<dbReference type="Gene3D" id="3.30.800.10">
    <property type="entry name" value="Phosphatidylinositol Phosphate Kinase II Beta"/>
    <property type="match status" value="1"/>
</dbReference>
<evidence type="ECO:0000313" key="2">
    <source>
        <dbReference type="EMBL" id="EPS58162.1"/>
    </source>
</evidence>
<protein>
    <recommendedName>
        <fullName evidence="4">1-phosphatidylinositol-4-phosphate 5-kinase</fullName>
    </recommendedName>
</protein>
<keyword evidence="3" id="KW-1185">Reference proteome</keyword>
<dbReference type="Proteomes" id="UP000015453">
    <property type="component" value="Unassembled WGS sequence"/>
</dbReference>
<dbReference type="SUPFAM" id="SSF82185">
    <property type="entry name" value="Histone H3 K4-specific methyltransferase SET7/9 N-terminal domain"/>
    <property type="match status" value="1"/>
</dbReference>
<dbReference type="SMART" id="SM00698">
    <property type="entry name" value="MORN"/>
    <property type="match status" value="7"/>
</dbReference>
<dbReference type="EMBL" id="AUSU01009479">
    <property type="protein sequence ID" value="EPS58162.1"/>
    <property type="molecule type" value="Genomic_DNA"/>
</dbReference>
<dbReference type="InterPro" id="IPR003409">
    <property type="entry name" value="MORN"/>
</dbReference>
<proteinExistence type="predicted"/>
<dbReference type="Gene3D" id="2.20.110.10">
    <property type="entry name" value="Histone H3 K4-specific methyltransferase SET7/9 N-terminal domain"/>
    <property type="match status" value="3"/>
</dbReference>
<accession>S8DFK1</accession>
<evidence type="ECO:0008006" key="4">
    <source>
        <dbReference type="Google" id="ProtNLM"/>
    </source>
</evidence>